<reference evidence="1" key="1">
    <citation type="submission" date="2006-06" db="EMBL/GenBank/DDBJ databases">
        <title>Complete sequence of Trichodesmium erythraeum IMS101.</title>
        <authorList>
            <consortium name="US DOE Joint Genome Institute"/>
            <person name="Copeland A."/>
            <person name="Lucas S."/>
            <person name="Lapidus A."/>
            <person name="Barry K."/>
            <person name="Detter J.C."/>
            <person name="Glavina del Rio T."/>
            <person name="Hammon N."/>
            <person name="Israni S."/>
            <person name="Dalin E."/>
            <person name="Tice H."/>
            <person name="Pitluck S."/>
            <person name="Kiss H."/>
            <person name="Munk A.C."/>
            <person name="Brettin T."/>
            <person name="Bruce D."/>
            <person name="Han C."/>
            <person name="Tapia R."/>
            <person name="Gilna P."/>
            <person name="Schmutz J."/>
            <person name="Larimer F."/>
            <person name="Land M."/>
            <person name="Hauser L."/>
            <person name="Kyrpides N."/>
            <person name="Kim E."/>
            <person name="Richardson P."/>
        </authorList>
    </citation>
    <scope>NUCLEOTIDE SEQUENCE [LARGE SCALE GENOMIC DNA]</scope>
    <source>
        <strain evidence="1">IMS101</strain>
    </source>
</reference>
<dbReference type="KEGG" id="ter:Tery_4252"/>
<organism evidence="1">
    <name type="scientific">Trichodesmium erythraeum (strain IMS101)</name>
    <dbReference type="NCBI Taxonomy" id="203124"/>
    <lineage>
        <taxon>Bacteria</taxon>
        <taxon>Bacillati</taxon>
        <taxon>Cyanobacteriota</taxon>
        <taxon>Cyanophyceae</taxon>
        <taxon>Oscillatoriophycideae</taxon>
        <taxon>Oscillatoriales</taxon>
        <taxon>Microcoleaceae</taxon>
        <taxon>Trichodesmium</taxon>
    </lineage>
</organism>
<evidence type="ECO:0000313" key="1">
    <source>
        <dbReference type="EMBL" id="ABG53251.1"/>
    </source>
</evidence>
<sequence length="93" mass="10702">MGKHGDVFAAYADAIEFLSTRKEKIQKVYSFDVDIESLQVEVVEVYPDREKHDWKGHPVTVGYGDFLIGPETTACLYLGYVYMFKKKYLEGQV</sequence>
<dbReference type="RefSeq" id="WP_011613580.1">
    <property type="nucleotide sequence ID" value="NC_008312.1"/>
</dbReference>
<accession>Q10WX3</accession>
<protein>
    <submittedName>
        <fullName evidence="1">Uncharacterized protein</fullName>
    </submittedName>
</protein>
<dbReference type="EMBL" id="CP000393">
    <property type="protein sequence ID" value="ABG53251.1"/>
    <property type="molecule type" value="Genomic_DNA"/>
</dbReference>
<dbReference type="HOGENOM" id="CLU_2398724_0_0_3"/>
<dbReference type="STRING" id="203124.Tery_4252"/>
<proteinExistence type="predicted"/>
<name>Q10WX3_TRIEI</name>
<dbReference type="AlphaFoldDB" id="Q10WX3"/>
<gene>
    <name evidence="1" type="ordered locus">Tery_4252</name>
</gene>